<gene>
    <name evidence="1" type="ORF">FHS59_003299</name>
</gene>
<dbReference type="RefSeq" id="WP_184496432.1">
    <property type="nucleotide sequence ID" value="NZ_JACIJO010000003.1"/>
</dbReference>
<dbReference type="EMBL" id="JACIJO010000003">
    <property type="protein sequence ID" value="MBB6327656.1"/>
    <property type="molecule type" value="Genomic_DNA"/>
</dbReference>
<comment type="caution">
    <text evidence="1">The sequence shown here is derived from an EMBL/GenBank/DDBJ whole genome shotgun (WGS) entry which is preliminary data.</text>
</comment>
<reference evidence="1 2" key="1">
    <citation type="submission" date="2020-08" db="EMBL/GenBank/DDBJ databases">
        <title>Genomic Encyclopedia of Type Strains, Phase IV (KMG-IV): sequencing the most valuable type-strain genomes for metagenomic binning, comparative biology and taxonomic classification.</title>
        <authorList>
            <person name="Goeker M."/>
        </authorList>
    </citation>
    <scope>NUCLEOTIDE SEQUENCE [LARGE SCALE GENOMIC DNA]</scope>
    <source>
        <strain evidence="1 2">DSM 102044</strain>
    </source>
</reference>
<dbReference type="AlphaFoldDB" id="A0A841MU81"/>
<proteinExistence type="predicted"/>
<name>A0A841MU81_9BACT</name>
<protein>
    <submittedName>
        <fullName evidence="1">Uncharacterized protein</fullName>
    </submittedName>
</protein>
<evidence type="ECO:0000313" key="1">
    <source>
        <dbReference type="EMBL" id="MBB6327656.1"/>
    </source>
</evidence>
<evidence type="ECO:0000313" key="2">
    <source>
        <dbReference type="Proteomes" id="UP000588604"/>
    </source>
</evidence>
<organism evidence="1 2">
    <name type="scientific">Algoriphagus iocasae</name>
    <dbReference type="NCBI Taxonomy" id="1836499"/>
    <lineage>
        <taxon>Bacteria</taxon>
        <taxon>Pseudomonadati</taxon>
        <taxon>Bacteroidota</taxon>
        <taxon>Cytophagia</taxon>
        <taxon>Cytophagales</taxon>
        <taxon>Cyclobacteriaceae</taxon>
        <taxon>Algoriphagus</taxon>
    </lineage>
</organism>
<keyword evidence="2" id="KW-1185">Reference proteome</keyword>
<dbReference type="Proteomes" id="UP000588604">
    <property type="component" value="Unassembled WGS sequence"/>
</dbReference>
<accession>A0A841MU81</accession>
<sequence length="138" mass="15805">MATGNKFKGYKLLLHDYAEAVSSNQETATDFLKKEGVDLNKYVASGIKAIRKSAFLRKAQENKERDESLMEKALVLLKQKIEENLSLTGDMLIGLFRQKAPNVQFRSLDKLDDEEIREILSNVDLAKLMEELEKRNEI</sequence>